<dbReference type="Pfam" id="PF00011">
    <property type="entry name" value="HSP20"/>
    <property type="match status" value="1"/>
</dbReference>
<feature type="domain" description="CS" evidence="4">
    <location>
        <begin position="40"/>
        <end position="144"/>
    </location>
</feature>
<dbReference type="InterPro" id="IPR031107">
    <property type="entry name" value="Small_HSP"/>
</dbReference>
<sequence>MANSLSRFDPLAELARMDPFRGLDEIFNQSLLGPRLRATGMTPRMDVSENDQSYIVKAEIPGVKKEDIKVNIDGNQVSISAQTVQETEQKQENMLMTERSMGQFYRSFTLPQTVDDSQAKAEYHDGILELTLPKKAGGSAKTLQID</sequence>
<dbReference type="OrthoDB" id="9808910at2"/>
<dbReference type="RefSeq" id="WP_099788435.1">
    <property type="nucleotide sequence ID" value="NZ_JBHLYV010000032.1"/>
</dbReference>
<feature type="domain" description="SHSP" evidence="3">
    <location>
        <begin position="36"/>
        <end position="146"/>
    </location>
</feature>
<dbReference type="CDD" id="cd06464">
    <property type="entry name" value="ACD_sHsps-like"/>
    <property type="match status" value="1"/>
</dbReference>
<accession>A0A2G8TFU8</accession>
<evidence type="ECO:0000313" key="6">
    <source>
        <dbReference type="Proteomes" id="UP000230390"/>
    </source>
</evidence>
<evidence type="ECO:0000256" key="1">
    <source>
        <dbReference type="PROSITE-ProRule" id="PRU00285"/>
    </source>
</evidence>
<evidence type="ECO:0000259" key="3">
    <source>
        <dbReference type="PROSITE" id="PS01031"/>
    </source>
</evidence>
<dbReference type="SUPFAM" id="SSF49764">
    <property type="entry name" value="HSP20-like chaperones"/>
    <property type="match status" value="1"/>
</dbReference>
<dbReference type="InterPro" id="IPR002068">
    <property type="entry name" value="A-crystallin/Hsp20_dom"/>
</dbReference>
<dbReference type="PROSITE" id="PS01031">
    <property type="entry name" value="SHSP"/>
    <property type="match status" value="1"/>
</dbReference>
<dbReference type="EMBL" id="PDOC01000005">
    <property type="protein sequence ID" value="PIL44931.1"/>
    <property type="molecule type" value="Genomic_DNA"/>
</dbReference>
<dbReference type="Proteomes" id="UP000230390">
    <property type="component" value="Unassembled WGS sequence"/>
</dbReference>
<dbReference type="PROSITE" id="PS51203">
    <property type="entry name" value="CS"/>
    <property type="match status" value="1"/>
</dbReference>
<dbReference type="InterPro" id="IPR007052">
    <property type="entry name" value="CS_dom"/>
</dbReference>
<evidence type="ECO:0000313" key="5">
    <source>
        <dbReference type="EMBL" id="PIL44931.1"/>
    </source>
</evidence>
<protein>
    <submittedName>
        <fullName evidence="5">Uncharacterized protein</fullName>
    </submittedName>
</protein>
<reference evidence="5 6" key="1">
    <citation type="submission" date="2017-10" db="EMBL/GenBank/DDBJ databases">
        <title>Massilia psychrophilum sp. nov., a novel purple-pigmented bacterium isolated from Tianshan glacier, Xinjiang Municipality, China.</title>
        <authorList>
            <person name="Wang H."/>
        </authorList>
    </citation>
    <scope>NUCLEOTIDE SEQUENCE [LARGE SCALE GENOMIC DNA]</scope>
    <source>
        <strain evidence="5 6">JCM 30074</strain>
    </source>
</reference>
<dbReference type="InterPro" id="IPR008978">
    <property type="entry name" value="HSP20-like_chaperone"/>
</dbReference>
<evidence type="ECO:0000259" key="4">
    <source>
        <dbReference type="PROSITE" id="PS51203"/>
    </source>
</evidence>
<name>A0A2G8TFU8_9BURK</name>
<dbReference type="AlphaFoldDB" id="A0A2G8TFU8"/>
<comment type="similarity">
    <text evidence="1 2">Belongs to the small heat shock protein (HSP20) family.</text>
</comment>
<evidence type="ECO:0000256" key="2">
    <source>
        <dbReference type="RuleBase" id="RU003616"/>
    </source>
</evidence>
<organism evidence="5 6">
    <name type="scientific">Massilia eurypsychrophila</name>
    <dbReference type="NCBI Taxonomy" id="1485217"/>
    <lineage>
        <taxon>Bacteria</taxon>
        <taxon>Pseudomonadati</taxon>
        <taxon>Pseudomonadota</taxon>
        <taxon>Betaproteobacteria</taxon>
        <taxon>Burkholderiales</taxon>
        <taxon>Oxalobacteraceae</taxon>
        <taxon>Telluria group</taxon>
        <taxon>Massilia</taxon>
    </lineage>
</organism>
<proteinExistence type="inferred from homology"/>
<keyword evidence="6" id="KW-1185">Reference proteome</keyword>
<dbReference type="Gene3D" id="2.60.40.790">
    <property type="match status" value="1"/>
</dbReference>
<gene>
    <name evidence="5" type="ORF">CR105_10655</name>
</gene>
<dbReference type="PANTHER" id="PTHR11527">
    <property type="entry name" value="HEAT-SHOCK PROTEIN 20 FAMILY MEMBER"/>
    <property type="match status" value="1"/>
</dbReference>
<comment type="caution">
    <text evidence="5">The sequence shown here is derived from an EMBL/GenBank/DDBJ whole genome shotgun (WGS) entry which is preliminary data.</text>
</comment>